<reference evidence="2 3" key="1">
    <citation type="submission" date="2017-03" db="EMBL/GenBank/DDBJ databases">
        <title>Widespread Adenine N6-methylation of Active Genes in Fungi.</title>
        <authorList>
            <consortium name="DOE Joint Genome Institute"/>
            <person name="Mondo S.J."/>
            <person name="Dannebaum R.O."/>
            <person name="Kuo R.C."/>
            <person name="Louie K.B."/>
            <person name="Bewick A.J."/>
            <person name="Labutti K."/>
            <person name="Haridas S."/>
            <person name="Kuo A."/>
            <person name="Salamov A."/>
            <person name="Ahrendt S.R."/>
            <person name="Lau R."/>
            <person name="Bowen B.P."/>
            <person name="Lipzen A."/>
            <person name="Sullivan W."/>
            <person name="Andreopoulos W.B."/>
            <person name="Clum A."/>
            <person name="Lindquist E."/>
            <person name="Daum C."/>
            <person name="Northen T.R."/>
            <person name="Ramamoorthy G."/>
            <person name="Schmitz R.J."/>
            <person name="Gryganskyi A."/>
            <person name="Culley D."/>
            <person name="Magnuson J."/>
            <person name="James T.Y."/>
            <person name="O'Malley M.A."/>
            <person name="Stajich J.E."/>
            <person name="Spatafora J.W."/>
            <person name="Visel A."/>
            <person name="Grigoriev I.V."/>
        </authorList>
    </citation>
    <scope>NUCLEOTIDE SEQUENCE [LARGE SCALE GENOMIC DNA]</scope>
    <source>
        <strain evidence="2 3">NRRL Y-17943</strain>
    </source>
</reference>
<comment type="caution">
    <text evidence="2">The sequence shown here is derived from an EMBL/GenBank/DDBJ whole genome shotgun (WGS) entry which is preliminary data.</text>
</comment>
<feature type="compositionally biased region" description="Polar residues" evidence="1">
    <location>
        <begin position="20"/>
        <end position="39"/>
    </location>
</feature>
<proteinExistence type="predicted"/>
<dbReference type="Proteomes" id="UP000193218">
    <property type="component" value="Unassembled WGS sequence"/>
</dbReference>
<keyword evidence="3" id="KW-1185">Reference proteome</keyword>
<dbReference type="RefSeq" id="XP_021874417.1">
    <property type="nucleotide sequence ID" value="XM_022018979.1"/>
</dbReference>
<feature type="region of interest" description="Disordered" evidence="1">
    <location>
        <begin position="1"/>
        <end position="47"/>
    </location>
</feature>
<accession>A0A1Y1URQ8</accession>
<evidence type="ECO:0000256" key="1">
    <source>
        <dbReference type="SAM" id="MobiDB-lite"/>
    </source>
</evidence>
<dbReference type="EMBL" id="NBSH01000001">
    <property type="protein sequence ID" value="ORX40738.1"/>
    <property type="molecule type" value="Genomic_DNA"/>
</dbReference>
<gene>
    <name evidence="2" type="ORF">BD324DRAFT_678172</name>
</gene>
<name>A0A1Y1URQ8_9TREE</name>
<feature type="compositionally biased region" description="Basic and acidic residues" evidence="1">
    <location>
        <begin position="197"/>
        <end position="208"/>
    </location>
</feature>
<organism evidence="2 3">
    <name type="scientific">Kockovaella imperatae</name>
    <dbReference type="NCBI Taxonomy" id="4999"/>
    <lineage>
        <taxon>Eukaryota</taxon>
        <taxon>Fungi</taxon>
        <taxon>Dikarya</taxon>
        <taxon>Basidiomycota</taxon>
        <taxon>Agaricomycotina</taxon>
        <taxon>Tremellomycetes</taxon>
        <taxon>Tremellales</taxon>
        <taxon>Cuniculitremaceae</taxon>
        <taxon>Kockovaella</taxon>
    </lineage>
</organism>
<dbReference type="GeneID" id="33560788"/>
<feature type="compositionally biased region" description="Basic and acidic residues" evidence="1">
    <location>
        <begin position="223"/>
        <end position="236"/>
    </location>
</feature>
<evidence type="ECO:0000313" key="3">
    <source>
        <dbReference type="Proteomes" id="UP000193218"/>
    </source>
</evidence>
<feature type="compositionally biased region" description="Basic residues" evidence="1">
    <location>
        <begin position="1"/>
        <end position="12"/>
    </location>
</feature>
<feature type="region of interest" description="Disordered" evidence="1">
    <location>
        <begin position="197"/>
        <end position="239"/>
    </location>
</feature>
<dbReference type="AlphaFoldDB" id="A0A1Y1URQ8"/>
<evidence type="ECO:0000313" key="2">
    <source>
        <dbReference type="EMBL" id="ORX40738.1"/>
    </source>
</evidence>
<protein>
    <submittedName>
        <fullName evidence="2">Uncharacterized protein</fullName>
    </submittedName>
</protein>
<sequence>MSPSKRGKRRGKEKKEDDSTGASQATSSQVSNQQGNPRGTGSDDSKDSDAYIFELMAKKPKLADLAMRLALTLSSDEISDLTNSGKADYIDRLGVSLKHVSKRVETNLLDGTEDPFLQSNYYHLTEELLAAQRTDLHDHDQVVTLLMNRDAAGKQLLRTFYEIAPRADPLSVKRQATFLRAIGQQISEADLDATRQRYARETRSEAPDSTKAGSAEESQGGERVSDATERSVEGDPAKATLAASLGSLSLGSSENQATSSLRLMQSKLEEHQSWLESFKDEQ</sequence>
<dbReference type="InParanoid" id="A0A1Y1URQ8"/>